<sequence>LLSADYTFLNERLAKHYGIPHVYGSHFRRVSLEGTERRGLLGQGGILTLTSYATRTSPVLRGKWILENLLSSPPPPPPPNVPSLAETTDEGEALSMRAAMERHRSNPVCASCHSQMDPLGFALENFDAIGRWRTRGESNETIDATGLLPDGTSFEGPDEMRAALLKNPDRFVGTVAEKLLTYALGRNLESFDMPTVREIVREAAESNYRFSSLVFAIVQSTPFQMRMPQS</sequence>
<dbReference type="InterPro" id="IPR013039">
    <property type="entry name" value="DUF1588"/>
</dbReference>
<dbReference type="AlphaFoldDB" id="A0A382HWG5"/>
<organism evidence="3">
    <name type="scientific">marine metagenome</name>
    <dbReference type="NCBI Taxonomy" id="408172"/>
    <lineage>
        <taxon>unclassified sequences</taxon>
        <taxon>metagenomes</taxon>
        <taxon>ecological metagenomes</taxon>
    </lineage>
</organism>
<reference evidence="3" key="1">
    <citation type="submission" date="2018-05" db="EMBL/GenBank/DDBJ databases">
        <authorList>
            <person name="Lanie J.A."/>
            <person name="Ng W.-L."/>
            <person name="Kazmierczak K.M."/>
            <person name="Andrzejewski T.M."/>
            <person name="Davidsen T.M."/>
            <person name="Wayne K.J."/>
            <person name="Tettelin H."/>
            <person name="Glass J.I."/>
            <person name="Rusch D."/>
            <person name="Podicherti R."/>
            <person name="Tsui H.-C.T."/>
            <person name="Winkler M.E."/>
        </authorList>
    </citation>
    <scope>NUCLEOTIDE SEQUENCE</scope>
</reference>
<dbReference type="Pfam" id="PF07627">
    <property type="entry name" value="PSCyt3"/>
    <property type="match status" value="1"/>
</dbReference>
<feature type="domain" description="DUF1585" evidence="1">
    <location>
        <begin position="150"/>
        <end position="223"/>
    </location>
</feature>
<evidence type="ECO:0000313" key="3">
    <source>
        <dbReference type="EMBL" id="SVB91744.1"/>
    </source>
</evidence>
<evidence type="ECO:0000259" key="1">
    <source>
        <dbReference type="Pfam" id="PF07624"/>
    </source>
</evidence>
<proteinExistence type="predicted"/>
<feature type="non-terminal residue" evidence="3">
    <location>
        <position position="1"/>
    </location>
</feature>
<dbReference type="Pfam" id="PF07624">
    <property type="entry name" value="PSD2"/>
    <property type="match status" value="1"/>
</dbReference>
<accession>A0A382HWG5</accession>
<protein>
    <recommendedName>
        <fullName evidence="4">DUF1588 domain-containing protein</fullName>
    </recommendedName>
</protein>
<dbReference type="InterPro" id="IPR011478">
    <property type="entry name" value="DUF1585"/>
</dbReference>
<name>A0A382HWG5_9ZZZZ</name>
<evidence type="ECO:0000259" key="2">
    <source>
        <dbReference type="Pfam" id="PF07627"/>
    </source>
</evidence>
<dbReference type="EMBL" id="UINC01063768">
    <property type="protein sequence ID" value="SVB91744.1"/>
    <property type="molecule type" value="Genomic_DNA"/>
</dbReference>
<feature type="domain" description="DUF1588" evidence="2">
    <location>
        <begin position="37"/>
        <end position="135"/>
    </location>
</feature>
<gene>
    <name evidence="3" type="ORF">METZ01_LOCUS244598</name>
</gene>
<evidence type="ECO:0008006" key="4">
    <source>
        <dbReference type="Google" id="ProtNLM"/>
    </source>
</evidence>